<name>A0A4R4F960_9FIRM</name>
<feature type="domain" description="Glycosyl transferase family 1" evidence="1">
    <location>
        <begin position="102"/>
        <end position="189"/>
    </location>
</feature>
<sequence length="421" mass="48212">MSVNGRPVLIHEVHDLWPKTLTDIGGMKKSSPFVWLMQRGENESYKSADYVASTLEFAEPHMERHGLKRGKFVYIPNGISKADWESTECIPDNHKKVLDSIKEKNKFIVGYFGGFAISNALDRLLDAAELIKNEDIVFVLVGKGAEKKRLYGRVKEEGIQNVIFLEPIPKKSIPDLLKYFDCVYMGIEKELEIYKYGISFTKMYDAMMGSCPIIISMSDVATPVETFQCGIKTSVDKYKLKDCIENMYAMPEEDRALLGRNGQAAVLGNYEYSRLAEKYEALFPKKKATILLINHYAGSSSMGMDFRPYYLAKEWIRKGHKVKIIAADYSHLRRENPCVAKDFQRQQIDGVEYYWIKTRKYEGNGVKRALTMFQFISKLCIGAKRIAQVMNPDVVITASTYPLDIYAAKLIKKHVFKKRKD</sequence>
<dbReference type="RefSeq" id="WP_132281081.1">
    <property type="nucleotide sequence ID" value="NZ_JAOBST010000040.1"/>
</dbReference>
<dbReference type="AlphaFoldDB" id="A0A4R4F960"/>
<dbReference type="Pfam" id="PF00534">
    <property type="entry name" value="Glycos_transf_1"/>
    <property type="match status" value="1"/>
</dbReference>
<dbReference type="PANTHER" id="PTHR12526:SF622">
    <property type="entry name" value="GLYCOSYLTRANSFERASE (GROUP I)"/>
    <property type="match status" value="1"/>
</dbReference>
<comment type="caution">
    <text evidence="2">The sequence shown here is derived from an EMBL/GenBank/DDBJ whole genome shotgun (WGS) entry which is preliminary data.</text>
</comment>
<dbReference type="Gene3D" id="3.40.50.2000">
    <property type="entry name" value="Glycogen Phosphorylase B"/>
    <property type="match status" value="3"/>
</dbReference>
<proteinExistence type="predicted"/>
<keyword evidence="2" id="KW-0808">Transferase</keyword>
<evidence type="ECO:0000259" key="1">
    <source>
        <dbReference type="Pfam" id="PF00534"/>
    </source>
</evidence>
<gene>
    <name evidence="2" type="ORF">E1963_18010</name>
</gene>
<dbReference type="PANTHER" id="PTHR12526">
    <property type="entry name" value="GLYCOSYLTRANSFERASE"/>
    <property type="match status" value="1"/>
</dbReference>
<organism evidence="2 3">
    <name type="scientific">Extibacter muris</name>
    <dbReference type="NCBI Taxonomy" id="1796622"/>
    <lineage>
        <taxon>Bacteria</taxon>
        <taxon>Bacillati</taxon>
        <taxon>Bacillota</taxon>
        <taxon>Clostridia</taxon>
        <taxon>Lachnospirales</taxon>
        <taxon>Lachnospiraceae</taxon>
        <taxon>Extibacter</taxon>
    </lineage>
</organism>
<protein>
    <submittedName>
        <fullName evidence="2">Glycosyltransferase</fullName>
    </submittedName>
</protein>
<dbReference type="InterPro" id="IPR001296">
    <property type="entry name" value="Glyco_trans_1"/>
</dbReference>
<keyword evidence="3" id="KW-1185">Reference proteome</keyword>
<accession>A0A4R4F960</accession>
<dbReference type="EMBL" id="SMMX01000026">
    <property type="protein sequence ID" value="TDA20242.1"/>
    <property type="molecule type" value="Genomic_DNA"/>
</dbReference>
<dbReference type="GO" id="GO:0016757">
    <property type="term" value="F:glycosyltransferase activity"/>
    <property type="evidence" value="ECO:0007669"/>
    <property type="project" value="InterPro"/>
</dbReference>
<evidence type="ECO:0000313" key="3">
    <source>
        <dbReference type="Proteomes" id="UP000295710"/>
    </source>
</evidence>
<reference evidence="2 3" key="1">
    <citation type="journal article" date="2016" name="Nat. Microbiol.">
        <title>The Mouse Intestinal Bacterial Collection (miBC) provides host-specific insight into cultured diversity and functional potential of the gut microbiota.</title>
        <authorList>
            <person name="Lagkouvardos I."/>
            <person name="Pukall R."/>
            <person name="Abt B."/>
            <person name="Foesel B.U."/>
            <person name="Meier-Kolthoff J.P."/>
            <person name="Kumar N."/>
            <person name="Bresciani A."/>
            <person name="Martinez I."/>
            <person name="Just S."/>
            <person name="Ziegler C."/>
            <person name="Brugiroux S."/>
            <person name="Garzetti D."/>
            <person name="Wenning M."/>
            <person name="Bui T.P."/>
            <person name="Wang J."/>
            <person name="Hugenholtz F."/>
            <person name="Plugge C.M."/>
            <person name="Peterson D.A."/>
            <person name="Hornef M.W."/>
            <person name="Baines J.F."/>
            <person name="Smidt H."/>
            <person name="Walter J."/>
            <person name="Kristiansen K."/>
            <person name="Nielsen H.B."/>
            <person name="Haller D."/>
            <person name="Overmann J."/>
            <person name="Stecher B."/>
            <person name="Clavel T."/>
        </authorList>
    </citation>
    <scope>NUCLEOTIDE SEQUENCE [LARGE SCALE GENOMIC DNA]</scope>
    <source>
        <strain evidence="2 3">DSM 28560</strain>
    </source>
</reference>
<evidence type="ECO:0000313" key="2">
    <source>
        <dbReference type="EMBL" id="TDA20242.1"/>
    </source>
</evidence>
<dbReference type="Proteomes" id="UP000295710">
    <property type="component" value="Unassembled WGS sequence"/>
</dbReference>
<dbReference type="SUPFAM" id="SSF53756">
    <property type="entry name" value="UDP-Glycosyltransferase/glycogen phosphorylase"/>
    <property type="match status" value="1"/>
</dbReference>
<dbReference type="CDD" id="cd03794">
    <property type="entry name" value="GT4_WbuB-like"/>
    <property type="match status" value="1"/>
</dbReference>